<feature type="transmembrane region" description="Helical" evidence="10">
    <location>
        <begin position="35"/>
        <end position="60"/>
    </location>
</feature>
<reference evidence="12" key="4">
    <citation type="submission" date="2025-09" db="UniProtKB">
        <authorList>
            <consortium name="Ensembl"/>
        </authorList>
    </citation>
    <scope>IDENTIFICATION</scope>
    <source>
        <strain evidence="12">C57BL/6J</strain>
    </source>
</reference>
<keyword evidence="9" id="KW-0807">Transducer</keyword>
<comment type="subcellular location">
    <subcellularLocation>
        <location evidence="1">Cell membrane</location>
        <topology evidence="1">Multi-pass membrane protein</topology>
    </subcellularLocation>
</comment>
<dbReference type="PANTHER" id="PTHR24248:SF140">
    <property type="entry name" value="HISTAMINE RECEPTOR H3"/>
    <property type="match status" value="1"/>
</dbReference>
<feature type="domain" description="G-protein coupled receptors family 1 profile" evidence="11">
    <location>
        <begin position="51"/>
        <end position="94"/>
    </location>
</feature>
<keyword evidence="14" id="KW-1185">Reference proteome</keyword>
<protein>
    <submittedName>
        <fullName evidence="12">Histamine receptor H3</fullName>
    </submittedName>
</protein>
<dbReference type="Antibodypedia" id="14714">
    <property type="antibodies" value="486 antibodies from 36 providers"/>
</dbReference>
<dbReference type="PROSITE" id="PS50262">
    <property type="entry name" value="G_PROTEIN_RECEP_F1_2"/>
    <property type="match status" value="1"/>
</dbReference>
<keyword evidence="5 10" id="KW-1133">Transmembrane helix</keyword>
<proteinExistence type="predicted"/>
<dbReference type="Gene3D" id="1.20.1070.10">
    <property type="entry name" value="Rhodopsin 7-helix transmembrane proteins"/>
    <property type="match status" value="1"/>
</dbReference>
<evidence type="ECO:0000313" key="13">
    <source>
        <dbReference type="MGI" id="MGI:2139279"/>
    </source>
</evidence>
<evidence type="ECO:0000256" key="6">
    <source>
        <dbReference type="ARBA" id="ARBA00023040"/>
    </source>
</evidence>
<dbReference type="GO" id="GO:0004969">
    <property type="term" value="F:histamine receptor activity"/>
    <property type="evidence" value="ECO:0007669"/>
    <property type="project" value="InterPro"/>
</dbReference>
<keyword evidence="6" id="KW-0297">G-protein coupled receptor</keyword>
<dbReference type="AlphaFoldDB" id="E9PZM9"/>
<dbReference type="ExpressionAtlas" id="E9PZM9">
    <property type="expression patterns" value="baseline and differential"/>
</dbReference>
<sequence>MERAPPDGLMNASGALAGEAAAAGGARGFSAAWTAVLAALMALLIVATVLGNALVMLAFVADSSLRTQNNFFLLNLAISDFLVPSASHCMYPMC</sequence>
<dbReference type="SUPFAM" id="SSF81321">
    <property type="entry name" value="Family A G protein-coupled receptor-like"/>
    <property type="match status" value="1"/>
</dbReference>
<evidence type="ECO:0000256" key="4">
    <source>
        <dbReference type="ARBA" id="ARBA00022692"/>
    </source>
</evidence>
<evidence type="ECO:0000256" key="2">
    <source>
        <dbReference type="ARBA" id="ARBA00022475"/>
    </source>
</evidence>
<dbReference type="MGI" id="MGI:2139279">
    <property type="gene designation" value="Hrh3"/>
</dbReference>
<dbReference type="HOGENOM" id="CLU_2385574_0_0_1"/>
<dbReference type="PRINTS" id="PR01471">
    <property type="entry name" value="HISTAMINEH3R"/>
</dbReference>
<keyword evidence="4 10" id="KW-0812">Transmembrane</keyword>
<dbReference type="Ensembl" id="ENSMUST00000166724.2">
    <property type="protein sequence ID" value="ENSMUSP00000126336.2"/>
    <property type="gene ID" value="ENSMUSG00000039059.12"/>
</dbReference>
<dbReference type="InterPro" id="IPR000276">
    <property type="entry name" value="GPCR_Rhodpsn"/>
</dbReference>
<keyword evidence="2" id="KW-1003">Cell membrane</keyword>
<evidence type="ECO:0000256" key="10">
    <source>
        <dbReference type="SAM" id="Phobius"/>
    </source>
</evidence>
<dbReference type="VEuPathDB" id="HostDB:ENSMUSG00000039059"/>
<evidence type="ECO:0000313" key="12">
    <source>
        <dbReference type="Ensembl" id="ENSMUSP00000126336.2"/>
    </source>
</evidence>
<evidence type="ECO:0000256" key="1">
    <source>
        <dbReference type="ARBA" id="ARBA00004651"/>
    </source>
</evidence>
<keyword evidence="7 10" id="KW-0472">Membrane</keyword>
<evidence type="ECO:0000259" key="11">
    <source>
        <dbReference type="PROSITE" id="PS50262"/>
    </source>
</evidence>
<dbReference type="Proteomes" id="UP000000589">
    <property type="component" value="Chromosome 2"/>
</dbReference>
<organism evidence="12 14">
    <name type="scientific">Mus musculus</name>
    <name type="common">Mouse</name>
    <dbReference type="NCBI Taxonomy" id="10090"/>
    <lineage>
        <taxon>Eukaryota</taxon>
        <taxon>Metazoa</taxon>
        <taxon>Chordata</taxon>
        <taxon>Craniata</taxon>
        <taxon>Vertebrata</taxon>
        <taxon>Euteleostomi</taxon>
        <taxon>Mammalia</taxon>
        <taxon>Eutheria</taxon>
        <taxon>Euarchontoglires</taxon>
        <taxon>Glires</taxon>
        <taxon>Rodentia</taxon>
        <taxon>Myomorpha</taxon>
        <taxon>Muroidea</taxon>
        <taxon>Muridae</taxon>
        <taxon>Murinae</taxon>
        <taxon>Mus</taxon>
        <taxon>Mus</taxon>
    </lineage>
</organism>
<dbReference type="PANTHER" id="PTHR24248">
    <property type="entry name" value="ADRENERGIC RECEPTOR-RELATED G-PROTEIN COUPLED RECEPTOR"/>
    <property type="match status" value="1"/>
</dbReference>
<evidence type="ECO:0000256" key="9">
    <source>
        <dbReference type="ARBA" id="ARBA00023224"/>
    </source>
</evidence>
<reference evidence="12 14" key="2">
    <citation type="journal article" date="2011" name="PLoS Biol.">
        <title>Modernizing reference genome assemblies.</title>
        <authorList>
            <person name="Church D.M."/>
            <person name="Schneider V.A."/>
            <person name="Graves T."/>
            <person name="Auger K."/>
            <person name="Cunningham F."/>
            <person name="Bouk N."/>
            <person name="Chen H.C."/>
            <person name="Agarwala R."/>
            <person name="McLaren W.M."/>
            <person name="Ritchie G.R."/>
            <person name="Albracht D."/>
            <person name="Kremitzki M."/>
            <person name="Rock S."/>
            <person name="Kotkiewicz H."/>
            <person name="Kremitzki C."/>
            <person name="Wollam A."/>
            <person name="Trani L."/>
            <person name="Fulton L."/>
            <person name="Fulton R."/>
            <person name="Matthews L."/>
            <person name="Whitehead S."/>
            <person name="Chow W."/>
            <person name="Torrance J."/>
            <person name="Dunn M."/>
            <person name="Harden G."/>
            <person name="Threadgold G."/>
            <person name="Wood J."/>
            <person name="Collins J."/>
            <person name="Heath P."/>
            <person name="Griffiths G."/>
            <person name="Pelan S."/>
            <person name="Grafham D."/>
            <person name="Eichler E.E."/>
            <person name="Weinstock G."/>
            <person name="Mardis E.R."/>
            <person name="Wilson R.K."/>
            <person name="Howe K."/>
            <person name="Flicek P."/>
            <person name="Hubbard T."/>
        </authorList>
    </citation>
    <scope>NUCLEOTIDE SEQUENCE [LARGE SCALE GENOMIC DNA]</scope>
    <source>
        <strain evidence="12 14">C57BL/6J</strain>
    </source>
</reference>
<dbReference type="InterPro" id="IPR017452">
    <property type="entry name" value="GPCR_Rhodpsn_7TM"/>
</dbReference>
<gene>
    <name evidence="12 13" type="primary">Hrh3</name>
</gene>
<dbReference type="SMR" id="E9PZM9"/>
<evidence type="ECO:0000256" key="8">
    <source>
        <dbReference type="ARBA" id="ARBA00023170"/>
    </source>
</evidence>
<dbReference type="GeneTree" id="ENSGT00940000161502"/>
<dbReference type="PRINTS" id="PR00237">
    <property type="entry name" value="GPCRRHODOPSN"/>
</dbReference>
<dbReference type="GO" id="GO:0005886">
    <property type="term" value="C:plasma membrane"/>
    <property type="evidence" value="ECO:0007669"/>
    <property type="project" value="UniProtKB-SubCell"/>
</dbReference>
<reference evidence="12" key="3">
    <citation type="submission" date="2025-08" db="UniProtKB">
        <authorList>
            <consortium name="Ensembl"/>
        </authorList>
    </citation>
    <scope>IDENTIFICATION</scope>
    <source>
        <strain evidence="12">C57BL/6J</strain>
    </source>
</reference>
<evidence type="ECO:0000313" key="14">
    <source>
        <dbReference type="Proteomes" id="UP000000589"/>
    </source>
</evidence>
<accession>E9PZM9</accession>
<dbReference type="InterPro" id="IPR003980">
    <property type="entry name" value="Histamine_H3_rcpt"/>
</dbReference>
<keyword evidence="3" id="KW-0597">Phosphoprotein</keyword>
<dbReference type="Bgee" id="ENSMUSG00000039059">
    <property type="expression patterns" value="Expressed in superior frontal gyrus and 56 other cell types or tissues"/>
</dbReference>
<name>E9PZM9_MOUSE</name>
<keyword evidence="8" id="KW-0675">Receptor</keyword>
<evidence type="ECO:0000256" key="3">
    <source>
        <dbReference type="ARBA" id="ARBA00022553"/>
    </source>
</evidence>
<evidence type="ECO:0000256" key="5">
    <source>
        <dbReference type="ARBA" id="ARBA00022989"/>
    </source>
</evidence>
<evidence type="ECO:0000256" key="7">
    <source>
        <dbReference type="ARBA" id="ARBA00023136"/>
    </source>
</evidence>
<dbReference type="AGR" id="MGI:2139279"/>
<reference evidence="12 14" key="1">
    <citation type="journal article" date="2009" name="PLoS Biol.">
        <title>Lineage-specific biology revealed by a finished genome assembly of the mouse.</title>
        <authorList>
            <consortium name="Mouse Genome Sequencing Consortium"/>
            <person name="Church D.M."/>
            <person name="Goodstadt L."/>
            <person name="Hillier L.W."/>
            <person name="Zody M.C."/>
            <person name="Goldstein S."/>
            <person name="She X."/>
            <person name="Bult C.J."/>
            <person name="Agarwala R."/>
            <person name="Cherry J.L."/>
            <person name="DiCuccio M."/>
            <person name="Hlavina W."/>
            <person name="Kapustin Y."/>
            <person name="Meric P."/>
            <person name="Maglott D."/>
            <person name="Birtle Z."/>
            <person name="Marques A.C."/>
            <person name="Graves T."/>
            <person name="Zhou S."/>
            <person name="Teague B."/>
            <person name="Potamousis K."/>
            <person name="Churas C."/>
            <person name="Place M."/>
            <person name="Herschleb J."/>
            <person name="Runnheim R."/>
            <person name="Forrest D."/>
            <person name="Amos-Landgraf J."/>
            <person name="Schwartz D.C."/>
            <person name="Cheng Z."/>
            <person name="Lindblad-Toh K."/>
            <person name="Eichler E.E."/>
            <person name="Ponting C.P."/>
        </authorList>
    </citation>
    <scope>NUCLEOTIDE SEQUENCE [LARGE SCALE GENOMIC DNA]</scope>
    <source>
        <strain evidence="12 14">C57BL/6J</strain>
    </source>
</reference>